<dbReference type="AlphaFoldDB" id="A0A9N8VSL2"/>
<evidence type="ECO:0000313" key="1">
    <source>
        <dbReference type="EMBL" id="CAG8460965.1"/>
    </source>
</evidence>
<comment type="caution">
    <text evidence="1">The sequence shown here is derived from an EMBL/GenBank/DDBJ whole genome shotgun (WGS) entry which is preliminary data.</text>
</comment>
<protein>
    <submittedName>
        <fullName evidence="1">2142_t:CDS:1</fullName>
    </submittedName>
</protein>
<dbReference type="EMBL" id="CAJVPV010000516">
    <property type="protein sequence ID" value="CAG8460965.1"/>
    <property type="molecule type" value="Genomic_DNA"/>
</dbReference>
<dbReference type="Proteomes" id="UP000789342">
    <property type="component" value="Unassembled WGS sequence"/>
</dbReference>
<reference evidence="1" key="1">
    <citation type="submission" date="2021-06" db="EMBL/GenBank/DDBJ databases">
        <authorList>
            <person name="Kallberg Y."/>
            <person name="Tangrot J."/>
            <person name="Rosling A."/>
        </authorList>
    </citation>
    <scope>NUCLEOTIDE SEQUENCE</scope>
    <source>
        <strain evidence="1">CL551</strain>
    </source>
</reference>
<evidence type="ECO:0000313" key="2">
    <source>
        <dbReference type="Proteomes" id="UP000789342"/>
    </source>
</evidence>
<accession>A0A9N8VSL2</accession>
<name>A0A9N8VSL2_9GLOM</name>
<sequence>MYRKSSLEGMCPIVSTLRERSRNLSWDLRVIYLRIQDSNAEEIKSRSKSRNQSLTNTRCFCLTVAFYIKEKGAIYAAGNE</sequence>
<proteinExistence type="predicted"/>
<keyword evidence="2" id="KW-1185">Reference proteome</keyword>
<gene>
    <name evidence="1" type="ORF">AMORRO_LOCUS1395</name>
</gene>
<organism evidence="1 2">
    <name type="scientific">Acaulospora morrowiae</name>
    <dbReference type="NCBI Taxonomy" id="94023"/>
    <lineage>
        <taxon>Eukaryota</taxon>
        <taxon>Fungi</taxon>
        <taxon>Fungi incertae sedis</taxon>
        <taxon>Mucoromycota</taxon>
        <taxon>Glomeromycotina</taxon>
        <taxon>Glomeromycetes</taxon>
        <taxon>Diversisporales</taxon>
        <taxon>Acaulosporaceae</taxon>
        <taxon>Acaulospora</taxon>
    </lineage>
</organism>